<dbReference type="CDD" id="cd15519">
    <property type="entry name" value="PHD1_Lid2p_like"/>
    <property type="match status" value="1"/>
</dbReference>
<dbReference type="SUPFAM" id="SSF57903">
    <property type="entry name" value="FYVE/PHD zinc finger"/>
    <property type="match status" value="1"/>
</dbReference>
<feature type="region of interest" description="Disordered" evidence="7">
    <location>
        <begin position="1180"/>
        <end position="1200"/>
    </location>
</feature>
<feature type="compositionally biased region" description="Basic and acidic residues" evidence="7">
    <location>
        <begin position="1396"/>
        <end position="1409"/>
    </location>
</feature>
<feature type="compositionally biased region" description="Basic and acidic residues" evidence="7">
    <location>
        <begin position="343"/>
        <end position="381"/>
    </location>
</feature>
<dbReference type="Pfam" id="PF15613">
    <property type="entry name" value="WSD"/>
    <property type="match status" value="1"/>
</dbReference>
<comment type="caution">
    <text evidence="9">The sequence shown here is derived from an EMBL/GenBank/DDBJ whole genome shotgun (WGS) entry which is preliminary data.</text>
</comment>
<feature type="compositionally biased region" description="Basic and acidic residues" evidence="7">
    <location>
        <begin position="155"/>
        <end position="173"/>
    </location>
</feature>
<dbReference type="GO" id="GO:0005634">
    <property type="term" value="C:nucleus"/>
    <property type="evidence" value="ECO:0007669"/>
    <property type="project" value="UniProtKB-SubCell"/>
</dbReference>
<evidence type="ECO:0000256" key="3">
    <source>
        <dbReference type="ARBA" id="ARBA00022771"/>
    </source>
</evidence>
<dbReference type="SMART" id="SM00249">
    <property type="entry name" value="PHD"/>
    <property type="match status" value="1"/>
</dbReference>
<feature type="domain" description="PHD-type" evidence="8">
    <location>
        <begin position="822"/>
        <end position="872"/>
    </location>
</feature>
<feature type="non-terminal residue" evidence="9">
    <location>
        <position position="1"/>
    </location>
</feature>
<feature type="region of interest" description="Disordered" evidence="7">
    <location>
        <begin position="1"/>
        <end position="33"/>
    </location>
</feature>
<dbReference type="InterPro" id="IPR018501">
    <property type="entry name" value="DDT_dom"/>
</dbReference>
<evidence type="ECO:0000256" key="7">
    <source>
        <dbReference type="SAM" id="MobiDB-lite"/>
    </source>
</evidence>
<keyword evidence="5" id="KW-0539">Nucleus</keyword>
<feature type="compositionally biased region" description="Basic residues" evidence="7">
    <location>
        <begin position="1372"/>
        <end position="1382"/>
    </location>
</feature>
<feature type="region of interest" description="Disordered" evidence="7">
    <location>
        <begin position="779"/>
        <end position="815"/>
    </location>
</feature>
<keyword evidence="3 6" id="KW-0863">Zinc-finger</keyword>
<feature type="compositionally biased region" description="Polar residues" evidence="7">
    <location>
        <begin position="1347"/>
        <end position="1356"/>
    </location>
</feature>
<evidence type="ECO:0000256" key="1">
    <source>
        <dbReference type="ARBA" id="ARBA00004123"/>
    </source>
</evidence>
<dbReference type="InterPro" id="IPR001965">
    <property type="entry name" value="Znf_PHD"/>
</dbReference>
<evidence type="ECO:0000256" key="5">
    <source>
        <dbReference type="ARBA" id="ARBA00023242"/>
    </source>
</evidence>
<dbReference type="Pfam" id="PF02791">
    <property type="entry name" value="DDT"/>
    <property type="match status" value="1"/>
</dbReference>
<protein>
    <recommendedName>
        <fullName evidence="8">PHD-type domain-containing protein</fullName>
    </recommendedName>
</protein>
<evidence type="ECO:0000313" key="10">
    <source>
        <dbReference type="Proteomes" id="UP001485043"/>
    </source>
</evidence>
<evidence type="ECO:0000313" key="9">
    <source>
        <dbReference type="EMBL" id="KAK9864489.1"/>
    </source>
</evidence>
<dbReference type="Proteomes" id="UP001485043">
    <property type="component" value="Unassembled WGS sequence"/>
</dbReference>
<dbReference type="PANTHER" id="PTHR47162">
    <property type="entry name" value="OS02G0192300 PROTEIN"/>
    <property type="match status" value="1"/>
</dbReference>
<keyword evidence="4" id="KW-0862">Zinc</keyword>
<dbReference type="EMBL" id="JALJOV010000347">
    <property type="protein sequence ID" value="KAK9864489.1"/>
    <property type="molecule type" value="Genomic_DNA"/>
</dbReference>
<dbReference type="Gene3D" id="2.30.30.1150">
    <property type="match status" value="1"/>
</dbReference>
<reference evidence="9 10" key="1">
    <citation type="journal article" date="2024" name="Nat. Commun.">
        <title>Phylogenomics reveals the evolutionary origins of lichenization in chlorophyte algae.</title>
        <authorList>
            <person name="Puginier C."/>
            <person name="Libourel C."/>
            <person name="Otte J."/>
            <person name="Skaloud P."/>
            <person name="Haon M."/>
            <person name="Grisel S."/>
            <person name="Petersen M."/>
            <person name="Berrin J.G."/>
            <person name="Delaux P.M."/>
            <person name="Dal Grande F."/>
            <person name="Keller J."/>
        </authorList>
    </citation>
    <scope>NUCLEOTIDE SEQUENCE [LARGE SCALE GENOMIC DNA]</scope>
    <source>
        <strain evidence="9 10">SAG 2523</strain>
    </source>
</reference>
<dbReference type="InterPro" id="IPR011011">
    <property type="entry name" value="Znf_FYVE_PHD"/>
</dbReference>
<feature type="compositionally biased region" description="Basic and acidic residues" evidence="7">
    <location>
        <begin position="970"/>
        <end position="983"/>
    </location>
</feature>
<sequence length="1470" mass="157806">LPNASSPSPVDVTGSAMDSDAATTPLTMEGPENPAVLNGCNSANGTGGIRHLTAPHHELGHADSGVLQVSPYFVITQSSCIPHLFPSLHLLPNWMLDWFGLADPRVLQLMEALPGAEGCSEYVPGELRSGGWAGEAKRLERDRSKHARQGQQASKKVEAKEKRLESKLEKDAQKQAANQERARQRAELRAEQKRIKDQAKAEAKKEAQRVAAAAVPSDAALSANPAMPPTDGCTPVSPGGTPQLPPGLYPSMDGLAGPGAEAAPRVTASKKGNMPMKRARPAGIPNDAVLAADGVPKPAKKRRSAGASAAAAAAAQENGKSREEQEVEKVVLKLLDKVDKAVERDEKKEARVQQRQAEIEQRRQDKAAAKAEQDRLKEEQRQQAQLSSAHDAAQVAPVAHLGWGLEDLDLPTANATPPTLTPVGSGKLPPELISGLLEAWEFVVRFWEPLDLEPCSLEELETGLAEPTSSSSEMLTGLVMSIVDKLAYEAFWAALDVGSQNSSDMLTKELEPAYRSPTASTWQETARRYTALASLANLVTVAGTSGGLDVALGPNVGSTPLSVLGTQIVLQFLTSGVLPDPRKSVAALPLDLCENAPDAQLAAHTAAAGLAACKRLAASAEAMEDGEKQEARRRGCRKVLLALSRLQGPKDASGSKSDCKAISFAGLEAAAAARSALPLDLLTISRQADAGLYSVTAQGPAAFAADIRHVCDLFTTASKRPQSDFAASLTSIQAPAIASLVESNLDALVADHLSEDALAKDIAEYKQLEVRLAERAEHSRHGIANVEMDGEDEGGNEEAGPNEDSDGGETGPKAMQRPFAPWEGCCVCWADEDRARILLCDSCDGEYHLYCLEPPLSEAPPGNWYCPQCAQERAAAGKPPAADEGAILAAPGDLLGRSRVDPDQYHLIANTLGSKEWVEMEPQERLQILLLLLGFLNNSRAVRDLLLEDEEKRKDMRREVAAIRAHRAQLRKEEQEERERQEKQAAAAKAERQAAAAAAGEAGQDTPAEEAGAARAPIPEATGPKADDDAAAGAEGHAHTREQRARGRPRAVEKSVDPNADEDKVAELQAAHRLSELRHQAALLGYDRFWHRYWLMAGTTPQSPCCVYVEHRPHTLQLDSRQLGTEAVKGEDPVSLCGAVDHAEWGHYPTVAKVDQLLAYLNPRGAREAALRKSIIQTTEAAAQPSGQDVDMQDADGKPSMAEQIRGEVRRLLERLPPDALQPSDWAPPTELAWHTLLTSATSPRDFACILLALEAAVRPDRLKPWWRLWCSPLPHPSLTGTWACVKLRLEAMRAAIRHGTLPAVKDRAAAGRANPKHLTVKGYGAEGLQGSRAGGNAGAEGLQASRANGTASAADTGSEMDDEGSEGGGAVKRRAVKRRLERWKAEATPKPAKKAARESDEAMARRLQAELNDELAGRRSRLHRTKPQPETQTNAREARLARRARGDGGTRRTRSGRGTRVSLMTKIIR</sequence>
<dbReference type="GO" id="GO:0008270">
    <property type="term" value="F:zinc ion binding"/>
    <property type="evidence" value="ECO:0007669"/>
    <property type="project" value="UniProtKB-KW"/>
</dbReference>
<feature type="compositionally biased region" description="Low complexity" evidence="7">
    <location>
        <begin position="305"/>
        <end position="315"/>
    </location>
</feature>
<accession>A0AAW1T6P8</accession>
<feature type="region of interest" description="Disordered" evidence="7">
    <location>
        <begin position="131"/>
        <end position="206"/>
    </location>
</feature>
<comment type="subcellular location">
    <subcellularLocation>
        <location evidence="1">Nucleus</location>
    </subcellularLocation>
</comment>
<organism evidence="9 10">
    <name type="scientific">Apatococcus fuscideae</name>
    <dbReference type="NCBI Taxonomy" id="2026836"/>
    <lineage>
        <taxon>Eukaryota</taxon>
        <taxon>Viridiplantae</taxon>
        <taxon>Chlorophyta</taxon>
        <taxon>core chlorophytes</taxon>
        <taxon>Trebouxiophyceae</taxon>
        <taxon>Chlorellales</taxon>
        <taxon>Chlorellaceae</taxon>
        <taxon>Apatococcus</taxon>
    </lineage>
</organism>
<dbReference type="PROSITE" id="PS01359">
    <property type="entry name" value="ZF_PHD_1"/>
    <property type="match status" value="1"/>
</dbReference>
<proteinExistence type="predicted"/>
<feature type="compositionally biased region" description="Low complexity" evidence="7">
    <location>
        <begin position="984"/>
        <end position="1002"/>
    </location>
</feature>
<feature type="region of interest" description="Disordered" evidence="7">
    <location>
        <begin position="343"/>
        <end position="391"/>
    </location>
</feature>
<keyword evidence="2" id="KW-0479">Metal-binding</keyword>
<evidence type="ECO:0000256" key="2">
    <source>
        <dbReference type="ARBA" id="ARBA00022723"/>
    </source>
</evidence>
<dbReference type="PANTHER" id="PTHR47162:SF10">
    <property type="entry name" value="METHYL-CPG-BINDING DOMAIN-CONTAINING PROTEIN 9 ISOFORM X1"/>
    <property type="match status" value="1"/>
</dbReference>
<keyword evidence="10" id="KW-1185">Reference proteome</keyword>
<dbReference type="InterPro" id="IPR019787">
    <property type="entry name" value="Znf_PHD-finger"/>
</dbReference>
<feature type="region of interest" description="Disordered" evidence="7">
    <location>
        <begin position="1347"/>
        <end position="1470"/>
    </location>
</feature>
<feature type="compositionally biased region" description="Basic and acidic residues" evidence="7">
    <location>
        <begin position="1437"/>
        <end position="1451"/>
    </location>
</feature>
<evidence type="ECO:0000256" key="4">
    <source>
        <dbReference type="ARBA" id="ARBA00022833"/>
    </source>
</evidence>
<dbReference type="InterPro" id="IPR028941">
    <property type="entry name" value="WHIM2_dom"/>
</dbReference>
<feature type="compositionally biased region" description="Basic and acidic residues" evidence="7">
    <location>
        <begin position="180"/>
        <end position="206"/>
    </location>
</feature>
<dbReference type="PROSITE" id="PS50016">
    <property type="entry name" value="ZF_PHD_2"/>
    <property type="match status" value="1"/>
</dbReference>
<dbReference type="InterPro" id="IPR019786">
    <property type="entry name" value="Zinc_finger_PHD-type_CS"/>
</dbReference>
<feature type="compositionally biased region" description="Basic and acidic residues" evidence="7">
    <location>
        <begin position="1036"/>
        <end position="1063"/>
    </location>
</feature>
<feature type="compositionally biased region" description="Acidic residues" evidence="7">
    <location>
        <begin position="788"/>
        <end position="807"/>
    </location>
</feature>
<feature type="region of interest" description="Disordered" evidence="7">
    <location>
        <begin position="969"/>
        <end position="1063"/>
    </location>
</feature>
<name>A0AAW1T6P8_9CHLO</name>
<gene>
    <name evidence="9" type="ORF">WJX84_007928</name>
</gene>
<evidence type="ECO:0000256" key="6">
    <source>
        <dbReference type="PROSITE-ProRule" id="PRU00146"/>
    </source>
</evidence>
<feature type="region of interest" description="Disordered" evidence="7">
    <location>
        <begin position="221"/>
        <end position="327"/>
    </location>
</feature>
<dbReference type="Pfam" id="PF00628">
    <property type="entry name" value="PHD"/>
    <property type="match status" value="1"/>
</dbReference>
<evidence type="ECO:0000259" key="8">
    <source>
        <dbReference type="PROSITE" id="PS50016"/>
    </source>
</evidence>